<organism evidence="1 2">
    <name type="scientific">Lactuca virosa</name>
    <dbReference type="NCBI Taxonomy" id="75947"/>
    <lineage>
        <taxon>Eukaryota</taxon>
        <taxon>Viridiplantae</taxon>
        <taxon>Streptophyta</taxon>
        <taxon>Embryophyta</taxon>
        <taxon>Tracheophyta</taxon>
        <taxon>Spermatophyta</taxon>
        <taxon>Magnoliopsida</taxon>
        <taxon>eudicotyledons</taxon>
        <taxon>Gunneridae</taxon>
        <taxon>Pentapetalae</taxon>
        <taxon>asterids</taxon>
        <taxon>campanulids</taxon>
        <taxon>Asterales</taxon>
        <taxon>Asteraceae</taxon>
        <taxon>Cichorioideae</taxon>
        <taxon>Cichorieae</taxon>
        <taxon>Lactucinae</taxon>
        <taxon>Lactuca</taxon>
    </lineage>
</organism>
<dbReference type="AlphaFoldDB" id="A0AAU9MJC7"/>
<gene>
    <name evidence="1" type="ORF">LVIROSA_LOCUS12736</name>
</gene>
<evidence type="ECO:0000313" key="2">
    <source>
        <dbReference type="Proteomes" id="UP001157418"/>
    </source>
</evidence>
<accession>A0AAU9MJC7</accession>
<proteinExistence type="predicted"/>
<evidence type="ECO:0000313" key="1">
    <source>
        <dbReference type="EMBL" id="CAH1425606.1"/>
    </source>
</evidence>
<dbReference type="EMBL" id="CAKMRJ010002223">
    <property type="protein sequence ID" value="CAH1425606.1"/>
    <property type="molecule type" value="Genomic_DNA"/>
</dbReference>
<name>A0AAU9MJC7_9ASTR</name>
<protein>
    <recommendedName>
        <fullName evidence="3">DUF4283 domain-containing protein</fullName>
    </recommendedName>
</protein>
<sequence>MYVASDWVYLTFLSEEVCARFKKCNGIKAYFSLFRPVVNGFFVKERVVWIEMIGLPCCAWNENVVSKVASMWGDVCFLDDDGDALLAIKRVCIRTSKSDLIHETVKLVAQGLLGGKGDEEVADSFNVDNTPNLVDRGAGFVDKKGHFFQTSGRKKKVDTCFEDDEWVKSIPVDASVKSPTRPERVSSPAEEEVRHGGVVGVRLQNLYLNLQGSSVRSYMRILILTPRHRDPLVHMFLLCC</sequence>
<dbReference type="Proteomes" id="UP001157418">
    <property type="component" value="Unassembled WGS sequence"/>
</dbReference>
<comment type="caution">
    <text evidence="1">The sequence shown here is derived from an EMBL/GenBank/DDBJ whole genome shotgun (WGS) entry which is preliminary data.</text>
</comment>
<keyword evidence="2" id="KW-1185">Reference proteome</keyword>
<reference evidence="1 2" key="1">
    <citation type="submission" date="2022-01" db="EMBL/GenBank/DDBJ databases">
        <authorList>
            <person name="Xiong W."/>
            <person name="Schranz E."/>
        </authorList>
    </citation>
    <scope>NUCLEOTIDE SEQUENCE [LARGE SCALE GENOMIC DNA]</scope>
</reference>
<evidence type="ECO:0008006" key="3">
    <source>
        <dbReference type="Google" id="ProtNLM"/>
    </source>
</evidence>